<dbReference type="SMART" id="SM01094">
    <property type="entry name" value="CpcD"/>
    <property type="match status" value="1"/>
</dbReference>
<evidence type="ECO:0000256" key="6">
    <source>
        <dbReference type="PROSITE-ProRule" id="PRU00771"/>
    </source>
</evidence>
<protein>
    <submittedName>
        <fullName evidence="8">CpcD phycobilisome linker-like</fullName>
    </submittedName>
</protein>
<evidence type="ECO:0000256" key="4">
    <source>
        <dbReference type="ARBA" id="ARBA00023078"/>
    </source>
</evidence>
<accession>Q4C9H3</accession>
<feature type="domain" description="CpcD-like" evidence="7">
    <location>
        <begin position="9"/>
        <end position="67"/>
    </location>
</feature>
<proteinExistence type="predicted"/>
<evidence type="ECO:0000259" key="7">
    <source>
        <dbReference type="PROSITE" id="PS51441"/>
    </source>
</evidence>
<gene>
    <name evidence="8" type="ORF">CwatDRAFT_6341</name>
</gene>
<keyword evidence="5" id="KW-0472">Membrane</keyword>
<reference evidence="8" key="3">
    <citation type="submission" date="2016-12" db="EMBL/GenBank/DDBJ databases">
        <title>Annotation of the draft genome assembly of Crocosphaera watsonii WH 8501.</title>
        <authorList>
            <consortium name="US DOE Joint Genome Institute (JGI-ORNL)"/>
            <person name="Larimer F."/>
            <person name="Land M."/>
        </authorList>
    </citation>
    <scope>NUCLEOTIDE SEQUENCE</scope>
    <source>
        <strain evidence="8">WH 8501</strain>
    </source>
</reference>
<dbReference type="Pfam" id="PF08846">
    <property type="entry name" value="DUF1816"/>
    <property type="match status" value="1"/>
</dbReference>
<name>Q4C9H3_CROWT</name>
<keyword evidence="9" id="KW-1185">Reference proteome</keyword>
<keyword evidence="4" id="KW-0793">Thylakoid</keyword>
<evidence type="ECO:0000256" key="1">
    <source>
        <dbReference type="ARBA" id="ARBA00004445"/>
    </source>
</evidence>
<dbReference type="RefSeq" id="WP_007303611.1">
    <property type="nucleotide sequence ID" value="NZ_AADV02000001.1"/>
</dbReference>
<dbReference type="Proteomes" id="UP000003922">
    <property type="component" value="Unassembled WGS sequence"/>
</dbReference>
<dbReference type="InterPro" id="IPR008213">
    <property type="entry name" value="CpcD-like_dom"/>
</dbReference>
<dbReference type="Pfam" id="PF01383">
    <property type="entry name" value="CpcD"/>
    <property type="match status" value="1"/>
</dbReference>
<dbReference type="OrthoDB" id="560125at2"/>
<evidence type="ECO:0000256" key="5">
    <source>
        <dbReference type="ARBA" id="ARBA00023136"/>
    </source>
</evidence>
<keyword evidence="3 6" id="KW-0605">Phycobilisome</keyword>
<comment type="subcellular location">
    <subcellularLocation>
        <location evidence="1">Cellular thylakoid membrane</location>
        <topology evidence="1">Peripheral membrane protein</topology>
        <orientation evidence="1">Cytoplasmic side</orientation>
    </subcellularLocation>
</comment>
<dbReference type="EMBL" id="AADV02000001">
    <property type="protein sequence ID" value="EAM53313.1"/>
    <property type="molecule type" value="Genomic_DNA"/>
</dbReference>
<reference evidence="8" key="1">
    <citation type="submission" date="2004-02" db="EMBL/GenBank/DDBJ databases">
        <authorList>
            <consortium name="DOE Joint Genome Institute"/>
        </authorList>
    </citation>
    <scope>NUCLEOTIDE SEQUENCE [LARGE SCALE GENOMIC DNA]</scope>
    <source>
        <strain evidence="8">WH 8501</strain>
    </source>
</reference>
<evidence type="ECO:0000256" key="3">
    <source>
        <dbReference type="ARBA" id="ARBA00022738"/>
    </source>
</evidence>
<keyword evidence="2" id="KW-0042">Antenna complex</keyword>
<reference evidence="8" key="2">
    <citation type="submission" date="2005-06" db="EMBL/GenBank/DDBJ databases">
        <title>Sequencing of the draft genome and assembly of Crocosphaera watsonii WH 8501.</title>
        <authorList>
            <consortium name="US DOE Joint Genome Institute (JGI-PGF)"/>
            <person name="Copeland A."/>
            <person name="Lucas S."/>
            <person name="Lapidus A."/>
            <person name="Barry K."/>
            <person name="Detter C."/>
            <person name="Glavina T."/>
            <person name="Hammon N."/>
            <person name="Israni S."/>
            <person name="Pitluck S."/>
            <person name="Richardson P."/>
        </authorList>
    </citation>
    <scope>NUCLEOTIDE SEQUENCE [LARGE SCALE GENOMIC DNA]</scope>
    <source>
        <strain evidence="8">WH 8501</strain>
    </source>
</reference>
<dbReference type="InterPro" id="IPR014945">
    <property type="entry name" value="DUF1816"/>
</dbReference>
<dbReference type="GO" id="GO:0031676">
    <property type="term" value="C:plasma membrane-derived thylakoid membrane"/>
    <property type="evidence" value="ECO:0007669"/>
    <property type="project" value="UniProtKB-SubCell"/>
</dbReference>
<dbReference type="KEGG" id="cwa:CwatDRAFT_6341"/>
<dbReference type="AlphaFoldDB" id="Q4C9H3"/>
<evidence type="ECO:0000313" key="8">
    <source>
        <dbReference type="EMBL" id="EAM53313.1"/>
    </source>
</evidence>
<evidence type="ECO:0000313" key="9">
    <source>
        <dbReference type="Proteomes" id="UP000003922"/>
    </source>
</evidence>
<dbReference type="PROSITE" id="PS51441">
    <property type="entry name" value="CPCD_LIKE"/>
    <property type="match status" value="1"/>
</dbReference>
<sequence>MVSNNDKSNRVFLYEVMINPKMVKPIQINGLFQRRGKFYLRVPYDRMSQEMQRISRLGGKILNIVAISALDDLSSHHEDDFHWWVEITTTRPHCIYYFGPFDNFPEAYGHHGGYVEDLQEEGAQGIIINIKQCQPLVLTQELEEESYHIFND</sequence>
<comment type="caution">
    <text evidence="8">The sequence shown here is derived from an EMBL/GenBank/DDBJ whole genome shotgun (WGS) entry which is preliminary data.</text>
</comment>
<dbReference type="GO" id="GO:0030089">
    <property type="term" value="C:phycobilisome"/>
    <property type="evidence" value="ECO:0007669"/>
    <property type="project" value="UniProtKB-UniRule"/>
</dbReference>
<organism evidence="8 9">
    <name type="scientific">Crocosphaera watsonii WH 8501</name>
    <dbReference type="NCBI Taxonomy" id="165597"/>
    <lineage>
        <taxon>Bacteria</taxon>
        <taxon>Bacillati</taxon>
        <taxon>Cyanobacteriota</taxon>
        <taxon>Cyanophyceae</taxon>
        <taxon>Oscillatoriophycideae</taxon>
        <taxon>Chroococcales</taxon>
        <taxon>Aphanothecaceae</taxon>
        <taxon>Crocosphaera</taxon>
    </lineage>
</organism>
<evidence type="ECO:0000256" key="2">
    <source>
        <dbReference type="ARBA" id="ARBA00022549"/>
    </source>
</evidence>
<dbReference type="GeneID" id="88764478"/>